<feature type="domain" description="Helicase C-terminal" evidence="5">
    <location>
        <begin position="318"/>
        <end position="459"/>
    </location>
</feature>
<dbReference type="InterPro" id="IPR027417">
    <property type="entry name" value="P-loop_NTPase"/>
</dbReference>
<dbReference type="InterPro" id="IPR014001">
    <property type="entry name" value="Helicase_ATP-bd"/>
</dbReference>
<dbReference type="GO" id="GO:0016787">
    <property type="term" value="F:hydrolase activity"/>
    <property type="evidence" value="ECO:0007669"/>
    <property type="project" value="InterPro"/>
</dbReference>
<dbReference type="Pfam" id="PF00271">
    <property type="entry name" value="Helicase_C"/>
    <property type="match status" value="1"/>
</dbReference>
<evidence type="ECO:0000256" key="1">
    <source>
        <dbReference type="ARBA" id="ARBA00022741"/>
    </source>
</evidence>
<dbReference type="PROSITE" id="PS51192">
    <property type="entry name" value="HELICASE_ATP_BIND_1"/>
    <property type="match status" value="1"/>
</dbReference>
<dbReference type="InterPro" id="IPR001650">
    <property type="entry name" value="Helicase_C-like"/>
</dbReference>
<dbReference type="PANTHER" id="PTHR30580:SF1">
    <property type="entry name" value="COMF OPERON PROTEIN 1"/>
    <property type="match status" value="1"/>
</dbReference>
<keyword evidence="1" id="KW-0547">Nucleotide-binding</keyword>
<evidence type="ECO:0000256" key="2">
    <source>
        <dbReference type="ARBA" id="ARBA00022840"/>
    </source>
</evidence>
<evidence type="ECO:0000313" key="7">
    <source>
        <dbReference type="Proteomes" id="UP000215059"/>
    </source>
</evidence>
<dbReference type="PANTHER" id="PTHR30580">
    <property type="entry name" value="PRIMOSOMAL PROTEIN N"/>
    <property type="match status" value="1"/>
</dbReference>
<keyword evidence="3" id="KW-0238">DNA-binding</keyword>
<dbReference type="GO" id="GO:0003677">
    <property type="term" value="F:DNA binding"/>
    <property type="evidence" value="ECO:0007669"/>
    <property type="project" value="UniProtKB-KW"/>
</dbReference>
<evidence type="ECO:0000259" key="5">
    <source>
        <dbReference type="PROSITE" id="PS51194"/>
    </source>
</evidence>
<dbReference type="EMBL" id="NOII01000001">
    <property type="protein sequence ID" value="OYD59751.1"/>
    <property type="molecule type" value="Genomic_DNA"/>
</dbReference>
<protein>
    <recommendedName>
        <fullName evidence="8">DNA/RNA helicase</fullName>
    </recommendedName>
</protein>
<reference evidence="6 7" key="1">
    <citation type="submission" date="2017-07" db="EMBL/GenBank/DDBJ databases">
        <title>Fictibacillus sp. nov. GDSW-R2A3 Genome sequencing and assembly.</title>
        <authorList>
            <person name="Mayilraj S."/>
        </authorList>
    </citation>
    <scope>NUCLEOTIDE SEQUENCE [LARGE SCALE GENOMIC DNA]</scope>
    <source>
        <strain evidence="6 7">GDSW-R2A3</strain>
    </source>
</reference>
<dbReference type="GO" id="GO:0043138">
    <property type="term" value="F:3'-5' DNA helicase activity"/>
    <property type="evidence" value="ECO:0007669"/>
    <property type="project" value="TreeGrafter"/>
</dbReference>
<dbReference type="CDD" id="cd18785">
    <property type="entry name" value="SF2_C"/>
    <property type="match status" value="1"/>
</dbReference>
<evidence type="ECO:0000256" key="3">
    <source>
        <dbReference type="ARBA" id="ARBA00023125"/>
    </source>
</evidence>
<keyword evidence="2" id="KW-0067">ATP-binding</keyword>
<comment type="caution">
    <text evidence="6">The sequence shown here is derived from an EMBL/GenBank/DDBJ whole genome shotgun (WGS) entry which is preliminary data.</text>
</comment>
<dbReference type="SUPFAM" id="SSF52540">
    <property type="entry name" value="P-loop containing nucleoside triphosphate hydrolases"/>
    <property type="match status" value="1"/>
</dbReference>
<proteinExistence type="predicted"/>
<evidence type="ECO:0000259" key="4">
    <source>
        <dbReference type="PROSITE" id="PS51192"/>
    </source>
</evidence>
<accession>A0A235FEK2</accession>
<dbReference type="GO" id="GO:0006302">
    <property type="term" value="P:double-strand break repair"/>
    <property type="evidence" value="ECO:0007669"/>
    <property type="project" value="TreeGrafter"/>
</dbReference>
<dbReference type="RefSeq" id="WP_094251712.1">
    <property type="nucleotide sequence ID" value="NZ_JBHLXL010000001.1"/>
</dbReference>
<dbReference type="AlphaFoldDB" id="A0A235FEK2"/>
<dbReference type="GO" id="GO:0006270">
    <property type="term" value="P:DNA replication initiation"/>
    <property type="evidence" value="ECO:0007669"/>
    <property type="project" value="TreeGrafter"/>
</dbReference>
<dbReference type="SMART" id="SM00487">
    <property type="entry name" value="DEXDc"/>
    <property type="match status" value="1"/>
</dbReference>
<dbReference type="SMART" id="SM00490">
    <property type="entry name" value="HELICc"/>
    <property type="match status" value="1"/>
</dbReference>
<dbReference type="FunFam" id="3.40.50.300:FF:001736">
    <property type="entry name" value="COMF operon protein 1"/>
    <property type="match status" value="1"/>
</dbReference>
<gene>
    <name evidence="6" type="ORF">CGZ90_07680</name>
</gene>
<feature type="domain" description="Helicase ATP-binding" evidence="4">
    <location>
        <begin position="134"/>
        <end position="286"/>
    </location>
</feature>
<name>A0A235FEK2_9BACL</name>
<sequence length="459" mass="52190">MNFFDETSPDRINETLMRFLYGRILLREELPFSDEELRDSAAVRSAGVLRVNGRFVCNRCENNEQQLFASFSCFRCKRESCHYCRHCIMMGRVSECSELFEASSEHETWPVHNSSLSWEGTLSPWQAKGSEAILDAIDKKGELLIWAVCGAGKTEILFRGIEKALTLGERICIATPRTDVVLELAPRIKDVFPEVKVSALYGGSEEKDCPGQIIISTTHQLYRFKQAFNTVIVDEVDAFPYSYEQTLQNAVKKAARTNALFIYLTATPDKKLKKRAETGKLQHVKIPRRFHGRPLPVPKFKSSWNWHKELKKGKLPKPILNWLRTLQETDRSGFLFIPSIKLLETFLPSIQNIFPSAESVHSEDPNRKEKVLRFRNKEIKLLVTTTILERGVTVPKLDVAVLGAEEDIFTESALVQIAGRAGRKADDTNGSVTFFHHVKSEAMNRAVRQINLMNKEGGK</sequence>
<dbReference type="PROSITE" id="PS51194">
    <property type="entry name" value="HELICASE_CTER"/>
    <property type="match status" value="1"/>
</dbReference>
<dbReference type="InterPro" id="IPR006935">
    <property type="entry name" value="Helicase/UvrB_N"/>
</dbReference>
<organism evidence="6 7">
    <name type="scientific">Fictibacillus aquaticus</name>
    <dbReference type="NCBI Taxonomy" id="2021314"/>
    <lineage>
        <taxon>Bacteria</taxon>
        <taxon>Bacillati</taxon>
        <taxon>Bacillota</taxon>
        <taxon>Bacilli</taxon>
        <taxon>Bacillales</taxon>
        <taxon>Fictibacillaceae</taxon>
        <taxon>Fictibacillus</taxon>
    </lineage>
</organism>
<dbReference type="Proteomes" id="UP000215059">
    <property type="component" value="Unassembled WGS sequence"/>
</dbReference>
<evidence type="ECO:0000313" key="6">
    <source>
        <dbReference type="EMBL" id="OYD59751.1"/>
    </source>
</evidence>
<dbReference type="Gene3D" id="3.40.50.300">
    <property type="entry name" value="P-loop containing nucleotide triphosphate hydrolases"/>
    <property type="match status" value="2"/>
</dbReference>
<dbReference type="Pfam" id="PF04851">
    <property type="entry name" value="ResIII"/>
    <property type="match status" value="1"/>
</dbReference>
<evidence type="ECO:0008006" key="8">
    <source>
        <dbReference type="Google" id="ProtNLM"/>
    </source>
</evidence>
<keyword evidence="7" id="KW-1185">Reference proteome</keyword>
<dbReference type="GO" id="GO:0005524">
    <property type="term" value="F:ATP binding"/>
    <property type="evidence" value="ECO:0007669"/>
    <property type="project" value="UniProtKB-KW"/>
</dbReference>
<dbReference type="OrthoDB" id="2077914at2"/>
<dbReference type="GO" id="GO:0006310">
    <property type="term" value="P:DNA recombination"/>
    <property type="evidence" value="ECO:0007669"/>
    <property type="project" value="TreeGrafter"/>
</dbReference>